<protein>
    <submittedName>
        <fullName evidence="1">Uncharacterized protein</fullName>
    </submittedName>
</protein>
<proteinExistence type="predicted"/>
<dbReference type="KEGG" id="vg:75691524"/>
<dbReference type="Proteomes" id="UP000827372">
    <property type="component" value="Segment"/>
</dbReference>
<accession>A0AAE7RUF8</accession>
<dbReference type="RefSeq" id="YP_010359138.1">
    <property type="nucleotide sequence ID" value="NC_062770.1"/>
</dbReference>
<dbReference type="EMBL" id="MZ130480">
    <property type="protein sequence ID" value="QWM89566.1"/>
    <property type="molecule type" value="Genomic_DNA"/>
</dbReference>
<evidence type="ECO:0000313" key="2">
    <source>
        <dbReference type="Proteomes" id="UP000827372"/>
    </source>
</evidence>
<sequence>MARDYADNNLELPPTFPPNLLLVLRLAVPSLISYNIIPNPPYYITIIPIMVSDKDTPYLIPLNAIIVPDKAIPYSIKSNPALVLIIALDKAPDKALALVSDARYRYRTCSITASSSL</sequence>
<keyword evidence="2" id="KW-1185">Reference proteome</keyword>
<reference evidence="1 2" key="1">
    <citation type="submission" date="2021-04" db="EMBL/GenBank/DDBJ databases">
        <authorList>
            <person name="Shkoporov A.N."/>
            <person name="Stockdale S.R."/>
            <person name="Guerin E."/>
            <person name="Ross R.P."/>
            <person name="Hill C."/>
        </authorList>
    </citation>
    <scope>NUCLEOTIDE SEQUENCE [LARGE SCALE GENOMIC DNA]</scope>
    <source>
        <strain evidence="2">cr91_1</strain>
    </source>
</reference>
<dbReference type="GeneID" id="75691524"/>
<evidence type="ECO:0000313" key="1">
    <source>
        <dbReference type="EMBL" id="QWM89566.1"/>
    </source>
</evidence>
<gene>
    <name evidence="1" type="primary">gp_16336</name>
</gene>
<name>A0AAE7RUF8_9CAUD</name>
<organism evidence="1 2">
    <name type="scientific">uncultured phage cr91_1</name>
    <dbReference type="NCBI Taxonomy" id="2986403"/>
    <lineage>
        <taxon>Viruses</taxon>
        <taxon>Duplodnaviria</taxon>
        <taxon>Heunggongvirae</taxon>
        <taxon>Uroviricota</taxon>
        <taxon>Caudoviricetes</taxon>
        <taxon>Crassvirales</taxon>
        <taxon>Intestiviridae</taxon>
        <taxon>Crudevirinae</taxon>
        <taxon>Drivevirus</taxon>
        <taxon>Drivevirus gastrointestinalis</taxon>
    </lineage>
</organism>